<protein>
    <recommendedName>
        <fullName evidence="6">Protein kinase domain-containing protein</fullName>
    </recommendedName>
</protein>
<dbReference type="InterPro" id="IPR000719">
    <property type="entry name" value="Prot_kinase_dom"/>
</dbReference>
<evidence type="ECO:0000313" key="8">
    <source>
        <dbReference type="Proteomes" id="UP000694892"/>
    </source>
</evidence>
<dbReference type="Gene3D" id="3.30.200.20">
    <property type="entry name" value="Phosphorylase Kinase, domain 1"/>
    <property type="match status" value="1"/>
</dbReference>
<keyword evidence="4" id="KW-0418">Kinase</keyword>
<evidence type="ECO:0000256" key="3">
    <source>
        <dbReference type="ARBA" id="ARBA00022741"/>
    </source>
</evidence>
<dbReference type="AlphaFoldDB" id="A0A974I112"/>
<proteinExistence type="predicted"/>
<keyword evidence="5" id="KW-0067">ATP-binding</keyword>
<dbReference type="PROSITE" id="PS50011">
    <property type="entry name" value="PROTEIN_KINASE_DOM"/>
    <property type="match status" value="1"/>
</dbReference>
<dbReference type="PANTHER" id="PTHR24351">
    <property type="entry name" value="RIBOSOMAL PROTEIN S6 KINASE"/>
    <property type="match status" value="1"/>
</dbReference>
<name>A0A974I112_XENLA</name>
<reference evidence="8" key="1">
    <citation type="journal article" date="2016" name="Nature">
        <title>Genome evolution in the allotetraploid frog Xenopus laevis.</title>
        <authorList>
            <person name="Session A.M."/>
            <person name="Uno Y."/>
            <person name="Kwon T."/>
            <person name="Chapman J.A."/>
            <person name="Toyoda A."/>
            <person name="Takahashi S."/>
            <person name="Fukui A."/>
            <person name="Hikosaka A."/>
            <person name="Suzuki A."/>
            <person name="Kondo M."/>
            <person name="van Heeringen S.J."/>
            <person name="Quigley I."/>
            <person name="Heinz S."/>
            <person name="Ogino H."/>
            <person name="Ochi H."/>
            <person name="Hellsten U."/>
            <person name="Lyons J.B."/>
            <person name="Simakov O."/>
            <person name="Putnam N."/>
            <person name="Stites J."/>
            <person name="Kuroki Y."/>
            <person name="Tanaka T."/>
            <person name="Michiue T."/>
            <person name="Watanabe M."/>
            <person name="Bogdanovic O."/>
            <person name="Lister R."/>
            <person name="Georgiou G."/>
            <person name="Paranjpe S.S."/>
            <person name="van Kruijsbergen I."/>
            <person name="Shu S."/>
            <person name="Carlson J."/>
            <person name="Kinoshita T."/>
            <person name="Ohta Y."/>
            <person name="Mawaribuchi S."/>
            <person name="Jenkins J."/>
            <person name="Grimwood J."/>
            <person name="Schmutz J."/>
            <person name="Mitros T."/>
            <person name="Mozaffari S.V."/>
            <person name="Suzuki Y."/>
            <person name="Haramoto Y."/>
            <person name="Yamamoto T.S."/>
            <person name="Takagi C."/>
            <person name="Heald R."/>
            <person name="Miller K."/>
            <person name="Haudenschild C."/>
            <person name="Kitzman J."/>
            <person name="Nakayama T."/>
            <person name="Izutsu Y."/>
            <person name="Robert J."/>
            <person name="Fortriede J."/>
            <person name="Burns K."/>
            <person name="Lotay V."/>
            <person name="Karimi K."/>
            <person name="Yasuoka Y."/>
            <person name="Dichmann D.S."/>
            <person name="Flajnik M.F."/>
            <person name="Houston D.W."/>
            <person name="Shendure J."/>
            <person name="DuPasquier L."/>
            <person name="Vize P.D."/>
            <person name="Zorn A.M."/>
            <person name="Ito M."/>
            <person name="Marcotte E.M."/>
            <person name="Wallingford J.B."/>
            <person name="Ito Y."/>
            <person name="Asashima M."/>
            <person name="Ueno N."/>
            <person name="Matsuda Y."/>
            <person name="Veenstra G.J."/>
            <person name="Fujiyama A."/>
            <person name="Harland R.M."/>
            <person name="Taira M."/>
            <person name="Rokhsar D.S."/>
        </authorList>
    </citation>
    <scope>NUCLEOTIDE SEQUENCE [LARGE SCALE GENOMIC DNA]</scope>
    <source>
        <strain evidence="8">J</strain>
    </source>
</reference>
<dbReference type="InterPro" id="IPR011009">
    <property type="entry name" value="Kinase-like_dom_sf"/>
</dbReference>
<gene>
    <name evidence="7" type="ORF">XELAEV_18009445mg</name>
</gene>
<dbReference type="SMART" id="SM00220">
    <property type="entry name" value="S_TKc"/>
    <property type="match status" value="1"/>
</dbReference>
<dbReference type="Pfam" id="PF00069">
    <property type="entry name" value="Pkinase"/>
    <property type="match status" value="1"/>
</dbReference>
<dbReference type="EMBL" id="CM004467">
    <property type="protein sequence ID" value="OCT97216.1"/>
    <property type="molecule type" value="Genomic_DNA"/>
</dbReference>
<dbReference type="SUPFAM" id="SSF56112">
    <property type="entry name" value="Protein kinase-like (PK-like)"/>
    <property type="match status" value="1"/>
</dbReference>
<evidence type="ECO:0000313" key="7">
    <source>
        <dbReference type="EMBL" id="OCT97216.1"/>
    </source>
</evidence>
<evidence type="ECO:0000256" key="1">
    <source>
        <dbReference type="ARBA" id="ARBA00022527"/>
    </source>
</evidence>
<evidence type="ECO:0000256" key="2">
    <source>
        <dbReference type="ARBA" id="ARBA00022679"/>
    </source>
</evidence>
<keyword evidence="1" id="KW-0723">Serine/threonine-protein kinase</keyword>
<evidence type="ECO:0000259" key="6">
    <source>
        <dbReference type="PROSITE" id="PS50011"/>
    </source>
</evidence>
<keyword evidence="3" id="KW-0547">Nucleotide-binding</keyword>
<accession>A0A974I112</accession>
<organism evidence="7 8">
    <name type="scientific">Xenopus laevis</name>
    <name type="common">African clawed frog</name>
    <dbReference type="NCBI Taxonomy" id="8355"/>
    <lineage>
        <taxon>Eukaryota</taxon>
        <taxon>Metazoa</taxon>
        <taxon>Chordata</taxon>
        <taxon>Craniata</taxon>
        <taxon>Vertebrata</taxon>
        <taxon>Euteleostomi</taxon>
        <taxon>Amphibia</taxon>
        <taxon>Batrachia</taxon>
        <taxon>Anura</taxon>
        <taxon>Pipoidea</taxon>
        <taxon>Pipidae</taxon>
        <taxon>Xenopodinae</taxon>
        <taxon>Xenopus</taxon>
        <taxon>Xenopus</taxon>
    </lineage>
</organism>
<dbReference type="GO" id="GO:0004674">
    <property type="term" value="F:protein serine/threonine kinase activity"/>
    <property type="evidence" value="ECO:0007669"/>
    <property type="project" value="UniProtKB-KW"/>
</dbReference>
<dbReference type="GO" id="GO:0005524">
    <property type="term" value="F:ATP binding"/>
    <property type="evidence" value="ECO:0007669"/>
    <property type="project" value="UniProtKB-KW"/>
</dbReference>
<dbReference type="PROSITE" id="PS00108">
    <property type="entry name" value="PROTEIN_KINASE_ST"/>
    <property type="match status" value="1"/>
</dbReference>
<dbReference type="InterPro" id="IPR008271">
    <property type="entry name" value="Ser/Thr_kinase_AS"/>
</dbReference>
<dbReference type="Gene3D" id="1.10.510.10">
    <property type="entry name" value="Transferase(Phosphotransferase) domain 1"/>
    <property type="match status" value="1"/>
</dbReference>
<feature type="domain" description="Protein kinase" evidence="6">
    <location>
        <begin position="1"/>
        <end position="191"/>
    </location>
</feature>
<sequence length="191" mass="21920">MARIHASPLKSLRKKSEKTCRNIGTESSILRMAKENPYLCQGFAAFQTPSHAFLVMEFVSGGCLWDQLVKYDDLEMSRVLFYSAEMACGLEFLHSRDITHLDLKPENILLDQKGHIKISDFGLPVRQEPYATWHQRSFKKRSMIRQWTSGLSVSSHVKWPQESPHFMMAMTDKRSSHPPSAMSLRYLIGSV</sequence>
<keyword evidence="2" id="KW-0808">Transferase</keyword>
<evidence type="ECO:0000256" key="5">
    <source>
        <dbReference type="ARBA" id="ARBA00022840"/>
    </source>
</evidence>
<evidence type="ECO:0000256" key="4">
    <source>
        <dbReference type="ARBA" id="ARBA00022777"/>
    </source>
</evidence>
<dbReference type="Proteomes" id="UP000694892">
    <property type="component" value="Chromosome 1S"/>
</dbReference>